<dbReference type="GO" id="GO:0031297">
    <property type="term" value="P:replication fork processing"/>
    <property type="evidence" value="ECO:0007669"/>
    <property type="project" value="TreeGrafter"/>
</dbReference>
<dbReference type="GO" id="GO:0008270">
    <property type="term" value="F:zinc ion binding"/>
    <property type="evidence" value="ECO:0007669"/>
    <property type="project" value="UniProtKB-KW"/>
</dbReference>
<dbReference type="GO" id="GO:0006338">
    <property type="term" value="P:chromatin remodeling"/>
    <property type="evidence" value="ECO:0007669"/>
    <property type="project" value="TreeGrafter"/>
</dbReference>
<comment type="subcellular location">
    <subcellularLocation>
        <location evidence="1">Nucleus</location>
    </subcellularLocation>
</comment>
<evidence type="ECO:0000256" key="2">
    <source>
        <dbReference type="ARBA" id="ARBA00007025"/>
    </source>
</evidence>
<feature type="compositionally biased region" description="Basic and acidic residues" evidence="14">
    <location>
        <begin position="575"/>
        <end position="585"/>
    </location>
</feature>
<feature type="compositionally biased region" description="Basic and acidic residues" evidence="14">
    <location>
        <begin position="166"/>
        <end position="191"/>
    </location>
</feature>
<dbReference type="Gene3D" id="3.30.40.10">
    <property type="entry name" value="Zinc/RING finger domain, C3HC4 (zinc finger)"/>
    <property type="match status" value="1"/>
</dbReference>
<feature type="region of interest" description="Disordered" evidence="14">
    <location>
        <begin position="1"/>
        <end position="191"/>
    </location>
</feature>
<dbReference type="GO" id="GO:0005524">
    <property type="term" value="F:ATP binding"/>
    <property type="evidence" value="ECO:0007669"/>
    <property type="project" value="UniProtKB-KW"/>
</dbReference>
<evidence type="ECO:0000256" key="11">
    <source>
        <dbReference type="ARBA" id="ARBA00023204"/>
    </source>
</evidence>
<accession>A0A9N9MLH8</accession>
<feature type="compositionally biased region" description="Polar residues" evidence="14">
    <location>
        <begin position="51"/>
        <end position="60"/>
    </location>
</feature>
<evidence type="ECO:0000256" key="1">
    <source>
        <dbReference type="ARBA" id="ARBA00004123"/>
    </source>
</evidence>
<keyword evidence="4" id="KW-0547">Nucleotide-binding</keyword>
<dbReference type="PANTHER" id="PTHR46357">
    <property type="entry name" value="TRANSCRIPTIONAL REGULATOR ATRX"/>
    <property type="match status" value="1"/>
</dbReference>
<dbReference type="GO" id="GO:0016787">
    <property type="term" value="F:hydrolase activity"/>
    <property type="evidence" value="ECO:0007669"/>
    <property type="project" value="UniProtKB-KW"/>
</dbReference>
<feature type="region of interest" description="Disordered" evidence="14">
    <location>
        <begin position="549"/>
        <end position="640"/>
    </location>
</feature>
<dbReference type="InterPro" id="IPR052131">
    <property type="entry name" value="ATRX_domain-containing"/>
</dbReference>
<evidence type="ECO:0000256" key="6">
    <source>
        <dbReference type="ARBA" id="ARBA00022771"/>
    </source>
</evidence>
<evidence type="ECO:0000256" key="12">
    <source>
        <dbReference type="ARBA" id="ARBA00023242"/>
    </source>
</evidence>
<feature type="compositionally biased region" description="Acidic residues" evidence="14">
    <location>
        <begin position="102"/>
        <end position="117"/>
    </location>
</feature>
<dbReference type="GO" id="GO:0006281">
    <property type="term" value="P:DNA repair"/>
    <property type="evidence" value="ECO:0007669"/>
    <property type="project" value="UniProtKB-KW"/>
</dbReference>
<keyword evidence="10" id="KW-0238">DNA-binding</keyword>
<dbReference type="InterPro" id="IPR013083">
    <property type="entry name" value="Znf_RING/FYVE/PHD"/>
</dbReference>
<evidence type="ECO:0000256" key="14">
    <source>
        <dbReference type="SAM" id="MobiDB-lite"/>
    </source>
</evidence>
<organism evidence="16 17">
    <name type="scientific">Ceutorhynchus assimilis</name>
    <name type="common">cabbage seed weevil</name>
    <dbReference type="NCBI Taxonomy" id="467358"/>
    <lineage>
        <taxon>Eukaryota</taxon>
        <taxon>Metazoa</taxon>
        <taxon>Ecdysozoa</taxon>
        <taxon>Arthropoda</taxon>
        <taxon>Hexapoda</taxon>
        <taxon>Insecta</taxon>
        <taxon>Pterygota</taxon>
        <taxon>Neoptera</taxon>
        <taxon>Endopterygota</taxon>
        <taxon>Coleoptera</taxon>
        <taxon>Polyphaga</taxon>
        <taxon>Cucujiformia</taxon>
        <taxon>Curculionidae</taxon>
        <taxon>Ceutorhynchinae</taxon>
        <taxon>Ceutorhynchus</taxon>
    </lineage>
</organism>
<dbReference type="GO" id="GO:0005721">
    <property type="term" value="C:pericentric heterochromatin"/>
    <property type="evidence" value="ECO:0007669"/>
    <property type="project" value="TreeGrafter"/>
</dbReference>
<evidence type="ECO:0000259" key="15">
    <source>
        <dbReference type="PROSITE" id="PS51533"/>
    </source>
</evidence>
<dbReference type="SUPFAM" id="SSF57903">
    <property type="entry name" value="FYVE/PHD zinc finger"/>
    <property type="match status" value="1"/>
</dbReference>
<dbReference type="InterPro" id="IPR041430">
    <property type="entry name" value="ADD_ATRX"/>
</dbReference>
<keyword evidence="11" id="KW-0234">DNA repair</keyword>
<evidence type="ECO:0000256" key="8">
    <source>
        <dbReference type="ARBA" id="ARBA00022833"/>
    </source>
</evidence>
<keyword evidence="3" id="KW-0479">Metal-binding</keyword>
<dbReference type="AlphaFoldDB" id="A0A9N9MLH8"/>
<evidence type="ECO:0000256" key="5">
    <source>
        <dbReference type="ARBA" id="ARBA00022763"/>
    </source>
</evidence>
<dbReference type="Pfam" id="PF17981">
    <property type="entry name" value="ADD_ATRX"/>
    <property type="match status" value="1"/>
</dbReference>
<dbReference type="GO" id="GO:0005634">
    <property type="term" value="C:nucleus"/>
    <property type="evidence" value="ECO:0007669"/>
    <property type="project" value="UniProtKB-SubCell"/>
</dbReference>
<evidence type="ECO:0000313" key="16">
    <source>
        <dbReference type="EMBL" id="CAG9765504.1"/>
    </source>
</evidence>
<evidence type="ECO:0000256" key="10">
    <source>
        <dbReference type="ARBA" id="ARBA00023125"/>
    </source>
</evidence>
<keyword evidence="7" id="KW-0378">Hydrolase</keyword>
<keyword evidence="5" id="KW-0227">DNA damage</keyword>
<dbReference type="OrthoDB" id="6286493at2759"/>
<protein>
    <recommendedName>
        <fullName evidence="15">PHD-type domain-containing protein</fullName>
    </recommendedName>
</protein>
<feature type="region of interest" description="Disordered" evidence="14">
    <location>
        <begin position="209"/>
        <end position="327"/>
    </location>
</feature>
<feature type="region of interest" description="Disordered" evidence="14">
    <location>
        <begin position="971"/>
        <end position="994"/>
    </location>
</feature>
<feature type="compositionally biased region" description="Polar residues" evidence="14">
    <location>
        <begin position="301"/>
        <end position="311"/>
    </location>
</feature>
<dbReference type="GO" id="GO:0031490">
    <property type="term" value="F:chromatin DNA binding"/>
    <property type="evidence" value="ECO:0007669"/>
    <property type="project" value="TreeGrafter"/>
</dbReference>
<dbReference type="PROSITE" id="PS51533">
    <property type="entry name" value="ADD"/>
    <property type="match status" value="1"/>
</dbReference>
<feature type="compositionally biased region" description="Basic and acidic residues" evidence="14">
    <location>
        <begin position="118"/>
        <end position="142"/>
    </location>
</feature>
<keyword evidence="17" id="KW-1185">Reference proteome</keyword>
<gene>
    <name evidence="16" type="ORF">CEUTPL_LOCUS6109</name>
</gene>
<dbReference type="InterPro" id="IPR011011">
    <property type="entry name" value="Znf_FYVE_PHD"/>
</dbReference>
<reference evidence="16" key="1">
    <citation type="submission" date="2022-01" db="EMBL/GenBank/DDBJ databases">
        <authorList>
            <person name="King R."/>
        </authorList>
    </citation>
    <scope>NUCLEOTIDE SEQUENCE</scope>
</reference>
<evidence type="ECO:0000256" key="7">
    <source>
        <dbReference type="ARBA" id="ARBA00022801"/>
    </source>
</evidence>
<keyword evidence="6" id="KW-0863">Zinc-finger</keyword>
<feature type="compositionally biased region" description="Basic and acidic residues" evidence="14">
    <location>
        <begin position="267"/>
        <end position="300"/>
    </location>
</feature>
<dbReference type="EMBL" id="OU892278">
    <property type="protein sequence ID" value="CAG9765504.1"/>
    <property type="molecule type" value="Genomic_DNA"/>
</dbReference>
<sequence>MEQVSEKLNYFASSEAGKSLVDDDDRPVSDDKEYTTSGFYVREKPTDKESATNSSSNSNDGTKDDDNQTESVTDVALVNGETSEKMAIEEEVIEEDNKNETEEVIENSDEAETDVIDESNKDVTEDNNEDKIETDKEDIVEKSDDEVETKEKSDATEVINEVSDNNEAKIESVNDEIDKDKNEEKKIENNQIAEKKDKIETAEKVVDELEETTTNNISSTEEETILEATVQNETESATTDKKSDEEKSSKDEETKEATVEDEPMPLEEEKTEDKEINASDENKSQETPTTDKKKDEDATYSKHSSSTNTGTDYEDEDDFDPSLLCPDISMDVDEAAPVVTNSQPPSAPRDSSLSPLPYEPIFSTLVDEYTGTEIQVDLTPEEMELRQNMYKISNPVQSTKIHCTACNVHLGSALTGANNRFVHPLLKVLICKNCYHFYTSGEFEKDEDGSELYCRWCGQGGQVLCCSSCEFVFCKRCIRNNFGPKKFKQIRESDDWSCFRCDPGQLSYLRAACAEFIDYYKKESQRVHALAGANPELMTTDYTKCCSKEKVEEGKPPGQRAKRRRNNNEDSDPDYNVHESAEPSAKRQHLSAAATASTNQLRTLAPKPSTATSIVAPSRQAIRPQVGSKIDPVRFRPMGNSQIRGVPPGFVAKPGTPGVSPNFVKLVPQQRLARPMAPSQQVRPLSYTVVSGTTNGRPTLSTIRPAAKPANQIPPMKHEWFEKTVRAAARVNSNLSYTLTQLNRQQSQANSVESLAVVHNKLQEVLSTSINSLIQVRKNLRAEFLVGIKSVKLPPKTPKPVTAPAPAPPPAPIPDDDDVIFVSQPPPLVMSPSVTIANKKIPLKIGVNNNVNKTLTVRSGVGAKPIPSTSGVKPTTPTTNLAKLASNKIAVKPGGVKSTPPTPAASIGGPVKGGGFLKVRSLMALQSVPSECITIPDDPVEDPLKLSSPLLPMLPMPHANDNRIEILDDESEKNESPMIIMSSPPPLAKLSRPSPVPEMEMTFNLSKPLSPKVRKMMRAHVPIDKSPYLEQLLEKTSVKTVKIEDKGKGSRSTS</sequence>
<evidence type="ECO:0000313" key="17">
    <source>
        <dbReference type="Proteomes" id="UP001152799"/>
    </source>
</evidence>
<name>A0A9N9MLH8_9CUCU</name>
<dbReference type="GO" id="GO:0003678">
    <property type="term" value="F:DNA helicase activity"/>
    <property type="evidence" value="ECO:0007669"/>
    <property type="project" value="UniProtKB-EC"/>
</dbReference>
<evidence type="ECO:0000256" key="13">
    <source>
        <dbReference type="ARBA" id="ARBA00047995"/>
    </source>
</evidence>
<evidence type="ECO:0000256" key="9">
    <source>
        <dbReference type="ARBA" id="ARBA00022840"/>
    </source>
</evidence>
<keyword evidence="9" id="KW-0067">ATP-binding</keyword>
<feature type="compositionally biased region" description="Basic and acidic residues" evidence="14">
    <location>
        <begin position="238"/>
        <end position="258"/>
    </location>
</feature>
<feature type="domain" description="PHD-type" evidence="15">
    <location>
        <begin position="391"/>
        <end position="529"/>
    </location>
</feature>
<feature type="compositionally biased region" description="Basic and acidic residues" evidence="14">
    <location>
        <begin position="41"/>
        <end position="50"/>
    </location>
</feature>
<dbReference type="CDD" id="cd11726">
    <property type="entry name" value="ADDz_ATRX"/>
    <property type="match status" value="1"/>
</dbReference>
<dbReference type="PANTHER" id="PTHR46357:SF1">
    <property type="entry name" value="TRANSCRIPTIONAL REGULATOR ATRX"/>
    <property type="match status" value="1"/>
</dbReference>
<dbReference type="InterPro" id="IPR025766">
    <property type="entry name" value="ADD"/>
</dbReference>
<dbReference type="Proteomes" id="UP001152799">
    <property type="component" value="Chromosome 2"/>
</dbReference>
<evidence type="ECO:0000256" key="4">
    <source>
        <dbReference type="ARBA" id="ARBA00022741"/>
    </source>
</evidence>
<keyword evidence="8" id="KW-0862">Zinc</keyword>
<dbReference type="GO" id="GO:0010468">
    <property type="term" value="P:regulation of gene expression"/>
    <property type="evidence" value="ECO:0007669"/>
    <property type="project" value="UniProtKB-ARBA"/>
</dbReference>
<comment type="similarity">
    <text evidence="2">Belongs to the SNF2/RAD54 helicase family.</text>
</comment>
<proteinExistence type="inferred from homology"/>
<keyword evidence="12" id="KW-0539">Nucleus</keyword>
<evidence type="ECO:0000256" key="3">
    <source>
        <dbReference type="ARBA" id="ARBA00022723"/>
    </source>
</evidence>
<comment type="catalytic activity">
    <reaction evidence="13">
        <text>ATP + H2O = ADP + phosphate + H(+)</text>
        <dbReference type="Rhea" id="RHEA:13065"/>
        <dbReference type="ChEBI" id="CHEBI:15377"/>
        <dbReference type="ChEBI" id="CHEBI:15378"/>
        <dbReference type="ChEBI" id="CHEBI:30616"/>
        <dbReference type="ChEBI" id="CHEBI:43474"/>
        <dbReference type="ChEBI" id="CHEBI:456216"/>
        <dbReference type="EC" id="3.6.4.12"/>
    </reaction>
</comment>